<evidence type="ECO:0000313" key="1">
    <source>
        <dbReference type="EMBL" id="MBW80961.1"/>
    </source>
</evidence>
<accession>A0A2P2IID6</accession>
<name>A0A2P2IID6_RHIMU</name>
<dbReference type="AlphaFoldDB" id="A0A2P2IID6"/>
<reference evidence="1" key="1">
    <citation type="submission" date="2018-02" db="EMBL/GenBank/DDBJ databases">
        <title>Rhizophora mucronata_Transcriptome.</title>
        <authorList>
            <person name="Meera S.P."/>
            <person name="Sreeshan A."/>
            <person name="Augustine A."/>
        </authorList>
    </citation>
    <scope>NUCLEOTIDE SEQUENCE</scope>
    <source>
        <tissue evidence="1">Leaf</tissue>
    </source>
</reference>
<proteinExistence type="predicted"/>
<dbReference type="EMBL" id="GGEC01000478">
    <property type="protein sequence ID" value="MBW80961.1"/>
    <property type="molecule type" value="Transcribed_RNA"/>
</dbReference>
<sequence>MACRRLEAARLSNKHNLTSLVYKLKKTCLAFCFASNRSLCFLPLCLSVSLSNYYDLVWFQEFWFFSFMSRFLRSQSLFTHFVSSFANFLKPYF</sequence>
<protein>
    <submittedName>
        <fullName evidence="1">Zinc finger CCCH domain-containing protein 32</fullName>
    </submittedName>
</protein>
<organism evidence="1">
    <name type="scientific">Rhizophora mucronata</name>
    <name type="common">Asiatic mangrove</name>
    <dbReference type="NCBI Taxonomy" id="61149"/>
    <lineage>
        <taxon>Eukaryota</taxon>
        <taxon>Viridiplantae</taxon>
        <taxon>Streptophyta</taxon>
        <taxon>Embryophyta</taxon>
        <taxon>Tracheophyta</taxon>
        <taxon>Spermatophyta</taxon>
        <taxon>Magnoliopsida</taxon>
        <taxon>eudicotyledons</taxon>
        <taxon>Gunneridae</taxon>
        <taxon>Pentapetalae</taxon>
        <taxon>rosids</taxon>
        <taxon>fabids</taxon>
        <taxon>Malpighiales</taxon>
        <taxon>Rhizophoraceae</taxon>
        <taxon>Rhizophora</taxon>
    </lineage>
</organism>